<organism evidence="5 6">
    <name type="scientific">Gonapodya prolifera (strain JEL478)</name>
    <name type="common">Monoblepharis prolifera</name>
    <dbReference type="NCBI Taxonomy" id="1344416"/>
    <lineage>
        <taxon>Eukaryota</taxon>
        <taxon>Fungi</taxon>
        <taxon>Fungi incertae sedis</taxon>
        <taxon>Chytridiomycota</taxon>
        <taxon>Chytridiomycota incertae sedis</taxon>
        <taxon>Monoblepharidomycetes</taxon>
        <taxon>Monoblepharidales</taxon>
        <taxon>Gonapodyaceae</taxon>
        <taxon>Gonapodya</taxon>
    </lineage>
</organism>
<dbReference type="EMBL" id="KQ965799">
    <property type="protein sequence ID" value="KXS11614.1"/>
    <property type="molecule type" value="Genomic_DNA"/>
</dbReference>
<dbReference type="GO" id="GO:0043226">
    <property type="term" value="C:organelle"/>
    <property type="evidence" value="ECO:0007669"/>
    <property type="project" value="UniProtKB-ARBA"/>
</dbReference>
<evidence type="ECO:0000259" key="4">
    <source>
        <dbReference type="SMART" id="SM00055"/>
    </source>
</evidence>
<dbReference type="SMART" id="SM00055">
    <property type="entry name" value="FCH"/>
    <property type="match status" value="1"/>
</dbReference>
<evidence type="ECO:0000256" key="2">
    <source>
        <dbReference type="ARBA" id="ARBA00022490"/>
    </source>
</evidence>
<keyword evidence="6" id="KW-1185">Reference proteome</keyword>
<dbReference type="PANTHER" id="PTHR23065:SF7">
    <property type="entry name" value="NOSTRIN, ISOFORM H"/>
    <property type="match status" value="1"/>
</dbReference>
<name>A0A139A4G9_GONPJ</name>
<evidence type="ECO:0000256" key="1">
    <source>
        <dbReference type="ARBA" id="ARBA00004496"/>
    </source>
</evidence>
<dbReference type="GO" id="GO:0005737">
    <property type="term" value="C:cytoplasm"/>
    <property type="evidence" value="ECO:0007669"/>
    <property type="project" value="TreeGrafter"/>
</dbReference>
<accession>A0A139A4G9</accession>
<keyword evidence="3" id="KW-0597">Phosphoprotein</keyword>
<sequence>MGAGERGTSVAVCADGCVRQYERGKVAVDSVVGRIRRGEALDKDMSDMLRERVRIERDYSKQLSMLASKPMQNRDAVGSFGHLIDLVLSATDRQARLHAHLAQLIADQCDGPLRLRADEAKAVSWRATNTGSVSTRLSVHAAAYQLE</sequence>
<proteinExistence type="predicted"/>
<dbReference type="GO" id="GO:0005886">
    <property type="term" value="C:plasma membrane"/>
    <property type="evidence" value="ECO:0007669"/>
    <property type="project" value="TreeGrafter"/>
</dbReference>
<dbReference type="InterPro" id="IPR027267">
    <property type="entry name" value="AH/BAR_dom_sf"/>
</dbReference>
<dbReference type="OrthoDB" id="28357at2759"/>
<protein>
    <recommendedName>
        <fullName evidence="4">FCH domain-containing protein</fullName>
    </recommendedName>
</protein>
<dbReference type="AlphaFoldDB" id="A0A139A4G9"/>
<dbReference type="GO" id="GO:0032153">
    <property type="term" value="C:cell division site"/>
    <property type="evidence" value="ECO:0007669"/>
    <property type="project" value="TreeGrafter"/>
</dbReference>
<dbReference type="SUPFAM" id="SSF103657">
    <property type="entry name" value="BAR/IMD domain-like"/>
    <property type="match status" value="1"/>
</dbReference>
<dbReference type="Gene3D" id="1.20.1270.60">
    <property type="entry name" value="Arfaptin homology (AH) domain/BAR domain"/>
    <property type="match status" value="1"/>
</dbReference>
<dbReference type="GO" id="GO:0007010">
    <property type="term" value="P:cytoskeleton organization"/>
    <property type="evidence" value="ECO:0007669"/>
    <property type="project" value="TreeGrafter"/>
</dbReference>
<dbReference type="STRING" id="1344416.A0A139A4G9"/>
<dbReference type="Proteomes" id="UP000070544">
    <property type="component" value="Unassembled WGS sequence"/>
</dbReference>
<dbReference type="Pfam" id="PF00611">
    <property type="entry name" value="FCH"/>
    <property type="match status" value="1"/>
</dbReference>
<feature type="domain" description="FCH" evidence="4">
    <location>
        <begin position="21"/>
        <end position="105"/>
    </location>
</feature>
<evidence type="ECO:0000256" key="3">
    <source>
        <dbReference type="ARBA" id="ARBA00022553"/>
    </source>
</evidence>
<reference evidence="5 6" key="1">
    <citation type="journal article" date="2015" name="Genome Biol. Evol.">
        <title>Phylogenomic analyses indicate that early fungi evolved digesting cell walls of algal ancestors of land plants.</title>
        <authorList>
            <person name="Chang Y."/>
            <person name="Wang S."/>
            <person name="Sekimoto S."/>
            <person name="Aerts A.L."/>
            <person name="Choi C."/>
            <person name="Clum A."/>
            <person name="LaButti K.M."/>
            <person name="Lindquist E.A."/>
            <person name="Yee Ngan C."/>
            <person name="Ohm R.A."/>
            <person name="Salamov A.A."/>
            <person name="Grigoriev I.V."/>
            <person name="Spatafora J.W."/>
            <person name="Berbee M.L."/>
        </authorList>
    </citation>
    <scope>NUCLEOTIDE SEQUENCE [LARGE SCALE GENOMIC DNA]</scope>
    <source>
        <strain evidence="5 6">JEL478</strain>
    </source>
</reference>
<evidence type="ECO:0000313" key="6">
    <source>
        <dbReference type="Proteomes" id="UP000070544"/>
    </source>
</evidence>
<comment type="subcellular location">
    <subcellularLocation>
        <location evidence="1">Cytoplasm</location>
    </subcellularLocation>
</comment>
<dbReference type="InterPro" id="IPR001060">
    <property type="entry name" value="FCH_dom"/>
</dbReference>
<dbReference type="PANTHER" id="PTHR23065">
    <property type="entry name" value="PROLINE-SERINE-THREONINE PHOSPHATASE INTERACTING PROTEIN 1"/>
    <property type="match status" value="1"/>
</dbReference>
<keyword evidence="2" id="KW-0963">Cytoplasm</keyword>
<gene>
    <name evidence="5" type="ORF">M427DRAFT_424999</name>
</gene>
<evidence type="ECO:0000313" key="5">
    <source>
        <dbReference type="EMBL" id="KXS11614.1"/>
    </source>
</evidence>